<dbReference type="Proteomes" id="UP000821845">
    <property type="component" value="Chromosome 5"/>
</dbReference>
<evidence type="ECO:0000313" key="2">
    <source>
        <dbReference type="Proteomes" id="UP000821845"/>
    </source>
</evidence>
<dbReference type="EMBL" id="CM023485">
    <property type="protein sequence ID" value="KAH6931006.1"/>
    <property type="molecule type" value="Genomic_DNA"/>
</dbReference>
<organism evidence="1 2">
    <name type="scientific">Hyalomma asiaticum</name>
    <name type="common">Tick</name>
    <dbReference type="NCBI Taxonomy" id="266040"/>
    <lineage>
        <taxon>Eukaryota</taxon>
        <taxon>Metazoa</taxon>
        <taxon>Ecdysozoa</taxon>
        <taxon>Arthropoda</taxon>
        <taxon>Chelicerata</taxon>
        <taxon>Arachnida</taxon>
        <taxon>Acari</taxon>
        <taxon>Parasitiformes</taxon>
        <taxon>Ixodida</taxon>
        <taxon>Ixodoidea</taxon>
        <taxon>Ixodidae</taxon>
        <taxon>Hyalomminae</taxon>
        <taxon>Hyalomma</taxon>
    </lineage>
</organism>
<reference evidence="1" key="1">
    <citation type="submission" date="2020-05" db="EMBL/GenBank/DDBJ databases">
        <title>Large-scale comparative analyses of tick genomes elucidate their genetic diversity and vector capacities.</title>
        <authorList>
            <person name="Jia N."/>
            <person name="Wang J."/>
            <person name="Shi W."/>
            <person name="Du L."/>
            <person name="Sun Y."/>
            <person name="Zhan W."/>
            <person name="Jiang J."/>
            <person name="Wang Q."/>
            <person name="Zhang B."/>
            <person name="Ji P."/>
            <person name="Sakyi L.B."/>
            <person name="Cui X."/>
            <person name="Yuan T."/>
            <person name="Jiang B."/>
            <person name="Yang W."/>
            <person name="Lam T.T.-Y."/>
            <person name="Chang Q."/>
            <person name="Ding S."/>
            <person name="Wang X."/>
            <person name="Zhu J."/>
            <person name="Ruan X."/>
            <person name="Zhao L."/>
            <person name="Wei J."/>
            <person name="Que T."/>
            <person name="Du C."/>
            <person name="Cheng J."/>
            <person name="Dai P."/>
            <person name="Han X."/>
            <person name="Huang E."/>
            <person name="Gao Y."/>
            <person name="Liu J."/>
            <person name="Shao H."/>
            <person name="Ye R."/>
            <person name="Li L."/>
            <person name="Wei W."/>
            <person name="Wang X."/>
            <person name="Wang C."/>
            <person name="Yang T."/>
            <person name="Huo Q."/>
            <person name="Li W."/>
            <person name="Guo W."/>
            <person name="Chen H."/>
            <person name="Zhou L."/>
            <person name="Ni X."/>
            <person name="Tian J."/>
            <person name="Zhou Y."/>
            <person name="Sheng Y."/>
            <person name="Liu T."/>
            <person name="Pan Y."/>
            <person name="Xia L."/>
            <person name="Li J."/>
            <person name="Zhao F."/>
            <person name="Cao W."/>
        </authorList>
    </citation>
    <scope>NUCLEOTIDE SEQUENCE</scope>
    <source>
        <strain evidence="1">Hyas-2018</strain>
    </source>
</reference>
<keyword evidence="2" id="KW-1185">Reference proteome</keyword>
<comment type="caution">
    <text evidence="1">The sequence shown here is derived from an EMBL/GenBank/DDBJ whole genome shotgun (WGS) entry which is preliminary data.</text>
</comment>
<name>A0ACB7S7S8_HYAAI</name>
<evidence type="ECO:0000313" key="1">
    <source>
        <dbReference type="EMBL" id="KAH6931006.1"/>
    </source>
</evidence>
<gene>
    <name evidence="1" type="ORF">HPB50_021317</name>
</gene>
<accession>A0ACB7S7S8</accession>
<sequence>MYNPFQAKRPNILESDFDSRDMPKHLSRMIVHFSIDLHRELLKTQDKHDNIIYSPSNIAAGLSMALAGARGNTAEELLAVIRTRDENVHENFASFLPKLSSHCQKLQFRAANRIYSDTKFSVADECAAFLNTTYSSTIVSVDFQNNSETVRAQINDWVKEVTESKITDLLAPGTVNAIYFRGLWESPFPVDKTSRRDFNVDASTKIQVDMMTQEKEFAIAHSDELAARAIELPYRGGRASMVILLPDAVDGLSHMERHLSHHKMSAILADLKETPNVQLSMPKLSLEQSFSLKNTLKAMGINDLFSEKCDLSGMFKTGNPSVSDMIHKVYLQVSEEGTEPAAGKAAAAAEPTDSGAPKKTEFTVDHPFMLFVLRGKSDVLLFMSTVRKP</sequence>
<protein>
    <submittedName>
        <fullName evidence="1">Uncharacterized protein</fullName>
    </submittedName>
</protein>
<proteinExistence type="predicted"/>